<dbReference type="EC" id="2.4.1.308" evidence="3"/>
<dbReference type="Gene3D" id="3.40.50.11350">
    <property type="match status" value="1"/>
</dbReference>
<keyword evidence="2 3" id="KW-0808">Transferase</keyword>
<dbReference type="GO" id="GO:0005975">
    <property type="term" value="P:carbohydrate metabolic process"/>
    <property type="evidence" value="ECO:0007669"/>
    <property type="project" value="InterPro"/>
</dbReference>
<dbReference type="PANTHER" id="PTHR11927:SF9">
    <property type="entry name" value="L-FUCOSYLTRANSFERASE"/>
    <property type="match status" value="1"/>
</dbReference>
<dbReference type="PANTHER" id="PTHR11927">
    <property type="entry name" value="GALACTOSIDE 2-L-FUCOSYLTRANSFERASE"/>
    <property type="match status" value="1"/>
</dbReference>
<gene>
    <name evidence="3" type="primary">wbnK_3</name>
    <name evidence="3" type="ORF">SDC9_28460</name>
</gene>
<keyword evidence="1 3" id="KW-0328">Glycosyltransferase</keyword>
<evidence type="ECO:0000256" key="2">
    <source>
        <dbReference type="ARBA" id="ARBA00022679"/>
    </source>
</evidence>
<dbReference type="CDD" id="cd11301">
    <property type="entry name" value="Fut1_Fut2_like"/>
    <property type="match status" value="1"/>
</dbReference>
<dbReference type="InterPro" id="IPR002516">
    <property type="entry name" value="Glyco_trans_11"/>
</dbReference>
<dbReference type="Pfam" id="PF01531">
    <property type="entry name" value="Glyco_transf_11"/>
    <property type="match status" value="1"/>
</dbReference>
<accession>A0A644UUW6</accession>
<dbReference type="AlphaFoldDB" id="A0A644UUW6"/>
<organism evidence="3">
    <name type="scientific">bioreactor metagenome</name>
    <dbReference type="NCBI Taxonomy" id="1076179"/>
    <lineage>
        <taxon>unclassified sequences</taxon>
        <taxon>metagenomes</taxon>
        <taxon>ecological metagenomes</taxon>
    </lineage>
</organism>
<evidence type="ECO:0000313" key="3">
    <source>
        <dbReference type="EMBL" id="MPL82515.1"/>
    </source>
</evidence>
<proteinExistence type="predicted"/>
<name>A0A644UUW6_9ZZZZ</name>
<dbReference type="GO" id="GO:0016020">
    <property type="term" value="C:membrane"/>
    <property type="evidence" value="ECO:0007669"/>
    <property type="project" value="InterPro"/>
</dbReference>
<sequence>MNTPSRTCVSICGGLGNQMFQYALGCALEKRLHVPIAYDLTWFSHMSGCTPRKFLLGEFPEIAKSFCVATEKERNTLLYGGTTLWSRICDALLRRVRRFGPAFVQEPSAAYWEGIWNIQCPAYVQGFWQSSQYFEHVESTIRQAFTFPSLPENSCPLADEISRLENSIAVHVRRGDYAHNAVTNAVHGLCSSAYYAKAIEHIQSFAHDAHLYIFSDEPAWVRENFDPHGLPFTVVDIHSENEAHHDMHLMSLCRHFIIANSSFSWWGAWLSQRDGVICAPEDWFVSDNAIDLPPGWLKF</sequence>
<comment type="caution">
    <text evidence="3">The sequence shown here is derived from an EMBL/GenBank/DDBJ whole genome shotgun (WGS) entry which is preliminary data.</text>
</comment>
<reference evidence="3" key="1">
    <citation type="submission" date="2019-08" db="EMBL/GenBank/DDBJ databases">
        <authorList>
            <person name="Kucharzyk K."/>
            <person name="Murdoch R.W."/>
            <person name="Higgins S."/>
            <person name="Loffler F."/>
        </authorList>
    </citation>
    <scope>NUCLEOTIDE SEQUENCE</scope>
</reference>
<protein>
    <submittedName>
        <fullName evidence="3">O-antigen biosynthesis glycosyltransferase WbnK</fullName>
        <ecNumber evidence="3">2.4.1.308</ecNumber>
    </submittedName>
</protein>
<evidence type="ECO:0000256" key="1">
    <source>
        <dbReference type="ARBA" id="ARBA00022676"/>
    </source>
</evidence>
<dbReference type="GO" id="GO:0008107">
    <property type="term" value="F:galactoside 2-alpha-L-fucosyltransferase activity"/>
    <property type="evidence" value="ECO:0007669"/>
    <property type="project" value="InterPro"/>
</dbReference>
<dbReference type="EMBL" id="VSSQ01000164">
    <property type="protein sequence ID" value="MPL82515.1"/>
    <property type="molecule type" value="Genomic_DNA"/>
</dbReference>